<dbReference type="Gene3D" id="3.90.1170.40">
    <property type="entry name" value="Molybdopterin biosynthesis MoaE subunit"/>
    <property type="match status" value="1"/>
</dbReference>
<evidence type="ECO:0000256" key="1">
    <source>
        <dbReference type="ARBA" id="ARBA00005046"/>
    </source>
</evidence>
<dbReference type="InterPro" id="IPR036563">
    <property type="entry name" value="MoaE_sf"/>
</dbReference>
<dbReference type="SUPFAM" id="SSF54285">
    <property type="entry name" value="MoaD/ThiS"/>
    <property type="match status" value="1"/>
</dbReference>
<evidence type="ECO:0000256" key="3">
    <source>
        <dbReference type="ARBA" id="ARBA00011950"/>
    </source>
</evidence>
<dbReference type="CDD" id="cd00756">
    <property type="entry name" value="MoaE"/>
    <property type="match status" value="1"/>
</dbReference>
<comment type="catalytic activity">
    <reaction evidence="12">
        <text>2 [molybdopterin-synthase sulfur-carrier protein]-C-terminal-Gly-aminoethanethioate + cyclic pyranopterin phosphate + H2O = molybdopterin + 2 [molybdopterin-synthase sulfur-carrier protein]-C-terminal Gly-Gly + 2 H(+)</text>
        <dbReference type="Rhea" id="RHEA:26333"/>
        <dbReference type="Rhea" id="RHEA-COMP:12202"/>
        <dbReference type="Rhea" id="RHEA-COMP:19907"/>
        <dbReference type="ChEBI" id="CHEBI:15377"/>
        <dbReference type="ChEBI" id="CHEBI:15378"/>
        <dbReference type="ChEBI" id="CHEBI:58698"/>
        <dbReference type="ChEBI" id="CHEBI:59648"/>
        <dbReference type="ChEBI" id="CHEBI:90778"/>
        <dbReference type="ChEBI" id="CHEBI:232372"/>
        <dbReference type="EC" id="2.8.1.12"/>
    </reaction>
</comment>
<dbReference type="UniPathway" id="UPA00344"/>
<evidence type="ECO:0000256" key="8">
    <source>
        <dbReference type="ARBA" id="ARBA00029745"/>
    </source>
</evidence>
<dbReference type="SUPFAM" id="SSF54690">
    <property type="entry name" value="Molybdopterin synthase subunit MoaE"/>
    <property type="match status" value="1"/>
</dbReference>
<sequence length="252" mass="26897">MPLQILYFAWMRARIGRGEDEIAWTPALSTVGALLDHLAGVSPAHAQALADRSAVRVAVNQDYAGPDAAVRDGDEIAIFPPVTGGSGAEASACAIDIRVQTADFDVGAEYAAAATGPATGGVALFVGQVRGRDGADEVAAMTLEHYPGMTEREIDRIAREAAERWPLQAIRIIHRVGRLMPGDRIVLVIAASAHRAAAFDACAFLIDWLKTRAPFWKLEETPDGERWVAAKSSDDDAALRWQTPSDGKRGAA</sequence>
<dbReference type="EMBL" id="DMAI01000072">
    <property type="protein sequence ID" value="HAE46674.1"/>
    <property type="molecule type" value="Genomic_DNA"/>
</dbReference>
<evidence type="ECO:0000313" key="14">
    <source>
        <dbReference type="EMBL" id="HAE46674.1"/>
    </source>
</evidence>
<evidence type="ECO:0000256" key="7">
    <source>
        <dbReference type="ARBA" id="ARBA00026066"/>
    </source>
</evidence>
<dbReference type="EC" id="2.8.1.12" evidence="3"/>
<evidence type="ECO:0000313" key="15">
    <source>
        <dbReference type="Proteomes" id="UP000257706"/>
    </source>
</evidence>
<organism evidence="14 15">
    <name type="scientific">Tistrella mobilis</name>
    <dbReference type="NCBI Taxonomy" id="171437"/>
    <lineage>
        <taxon>Bacteria</taxon>
        <taxon>Pseudomonadati</taxon>
        <taxon>Pseudomonadota</taxon>
        <taxon>Alphaproteobacteria</taxon>
        <taxon>Geminicoccales</taxon>
        <taxon>Geminicoccaceae</taxon>
        <taxon>Tistrella</taxon>
    </lineage>
</organism>
<dbReference type="InterPro" id="IPR003749">
    <property type="entry name" value="ThiS/MoaD-like"/>
</dbReference>
<feature type="compositionally biased region" description="Basic and acidic residues" evidence="13">
    <location>
        <begin position="226"/>
        <end position="238"/>
    </location>
</feature>
<dbReference type="NCBIfam" id="NF007959">
    <property type="entry name" value="PRK10678.1"/>
    <property type="match status" value="1"/>
</dbReference>
<evidence type="ECO:0000256" key="13">
    <source>
        <dbReference type="SAM" id="MobiDB-lite"/>
    </source>
</evidence>
<comment type="caution">
    <text evidence="14">The sequence shown here is derived from an EMBL/GenBank/DDBJ whole genome shotgun (WGS) entry which is preliminary data.</text>
</comment>
<comment type="pathway">
    <text evidence="1">Cofactor biosynthesis; molybdopterin biosynthesis.</text>
</comment>
<proteinExistence type="inferred from homology"/>
<dbReference type="Gene3D" id="3.10.20.30">
    <property type="match status" value="1"/>
</dbReference>
<gene>
    <name evidence="14" type="ORF">DCK97_04565</name>
</gene>
<evidence type="ECO:0000256" key="12">
    <source>
        <dbReference type="ARBA" id="ARBA00049878"/>
    </source>
</evidence>
<dbReference type="PANTHER" id="PTHR23404">
    <property type="entry name" value="MOLYBDOPTERIN SYNTHASE RELATED"/>
    <property type="match status" value="1"/>
</dbReference>
<evidence type="ECO:0000256" key="5">
    <source>
        <dbReference type="ARBA" id="ARBA00023150"/>
    </source>
</evidence>
<dbReference type="InterPro" id="IPR012675">
    <property type="entry name" value="Beta-grasp_dom_sf"/>
</dbReference>
<comment type="function">
    <text evidence="6">Converts molybdopterin precursor Z into molybdopterin. This requires the incorporation of two sulfur atoms into precursor Z to generate a dithiolene group. The sulfur is provided by MoaD.</text>
</comment>
<dbReference type="Pfam" id="PF02391">
    <property type="entry name" value="MoaE"/>
    <property type="match status" value="1"/>
</dbReference>
<dbReference type="GO" id="GO:0006777">
    <property type="term" value="P:Mo-molybdopterin cofactor biosynthetic process"/>
    <property type="evidence" value="ECO:0007669"/>
    <property type="project" value="UniProtKB-KW"/>
</dbReference>
<feature type="region of interest" description="Disordered" evidence="13">
    <location>
        <begin position="226"/>
        <end position="252"/>
    </location>
</feature>
<evidence type="ECO:0000256" key="6">
    <source>
        <dbReference type="ARBA" id="ARBA00025448"/>
    </source>
</evidence>
<dbReference type="InterPro" id="IPR016155">
    <property type="entry name" value="Mopterin_synth/thiamin_S_b"/>
</dbReference>
<evidence type="ECO:0000256" key="11">
    <source>
        <dbReference type="ARBA" id="ARBA00032474"/>
    </source>
</evidence>
<dbReference type="NCBIfam" id="TIGR01682">
    <property type="entry name" value="moaD"/>
    <property type="match status" value="1"/>
</dbReference>
<dbReference type="GO" id="GO:0030366">
    <property type="term" value="F:molybdopterin synthase activity"/>
    <property type="evidence" value="ECO:0007669"/>
    <property type="project" value="UniProtKB-EC"/>
</dbReference>
<dbReference type="Pfam" id="PF02597">
    <property type="entry name" value="ThiS"/>
    <property type="match status" value="1"/>
</dbReference>
<evidence type="ECO:0000256" key="10">
    <source>
        <dbReference type="ARBA" id="ARBA00030781"/>
    </source>
</evidence>
<evidence type="ECO:0000256" key="4">
    <source>
        <dbReference type="ARBA" id="ARBA00013858"/>
    </source>
</evidence>
<dbReference type="Proteomes" id="UP000257706">
    <property type="component" value="Unassembled WGS sequence"/>
</dbReference>
<comment type="similarity">
    <text evidence="2">Belongs to the MoaE family.</text>
</comment>
<dbReference type="InterPro" id="IPR003448">
    <property type="entry name" value="Mopterin_biosynth_MoaE"/>
</dbReference>
<dbReference type="AlphaFoldDB" id="A0A3B9IFP1"/>
<comment type="subunit">
    <text evidence="7">Heterotetramer of 2 MoaD subunits and 2 MoaE subunits. Also stable as homodimer. The enzyme changes between these two forms during catalysis.</text>
</comment>
<evidence type="ECO:0000256" key="2">
    <source>
        <dbReference type="ARBA" id="ARBA00005426"/>
    </source>
</evidence>
<evidence type="ECO:0000256" key="9">
    <source>
        <dbReference type="ARBA" id="ARBA00030407"/>
    </source>
</evidence>
<reference evidence="14 15" key="1">
    <citation type="journal article" date="2018" name="Nat. Biotechnol.">
        <title>A standardized bacterial taxonomy based on genome phylogeny substantially revises the tree of life.</title>
        <authorList>
            <person name="Parks D.H."/>
            <person name="Chuvochina M."/>
            <person name="Waite D.W."/>
            <person name="Rinke C."/>
            <person name="Skarshewski A."/>
            <person name="Chaumeil P.A."/>
            <person name="Hugenholtz P."/>
        </authorList>
    </citation>
    <scope>NUCLEOTIDE SEQUENCE [LARGE SCALE GENOMIC DNA]</scope>
    <source>
        <strain evidence="14">UBA8739</strain>
    </source>
</reference>
<name>A0A3B9IFP1_9PROT</name>
<accession>A0A3B9IFP1</accession>
<protein>
    <recommendedName>
        <fullName evidence="4">Molybdopterin synthase catalytic subunit</fullName>
        <ecNumber evidence="3">2.8.1.12</ecNumber>
    </recommendedName>
    <alternativeName>
        <fullName evidence="10">MPT synthase subunit 2</fullName>
    </alternativeName>
    <alternativeName>
        <fullName evidence="8">Molybdenum cofactor biosynthesis protein E</fullName>
    </alternativeName>
    <alternativeName>
        <fullName evidence="9">Molybdopterin-converting factor large subunit</fullName>
    </alternativeName>
    <alternativeName>
        <fullName evidence="11">Molybdopterin-converting factor subunit 2</fullName>
    </alternativeName>
</protein>
<dbReference type="CDD" id="cd00754">
    <property type="entry name" value="Ubl_MoaD"/>
    <property type="match status" value="1"/>
</dbReference>
<keyword evidence="5" id="KW-0501">Molybdenum cofactor biosynthesis</keyword>